<reference evidence="3 5" key="1">
    <citation type="submission" date="2013-07" db="EMBL/GenBank/DDBJ databases">
        <authorList>
            <person name="Genoscope - CEA"/>
        </authorList>
    </citation>
    <scope>NUCLEOTIDE SEQUENCE [LARGE SCALE GENOMIC DNA]</scope>
    <source>
        <strain evidence="3">FRM16</strain>
        <strain evidence="5">FRM16 / DSM 17909</strain>
    </source>
</reference>
<gene>
    <name evidence="4" type="ORF">LY16_00105</name>
    <name evidence="3" type="ORF">XDD1_1625</name>
</gene>
<dbReference type="SUPFAM" id="SSF49373">
    <property type="entry name" value="Invasin/intimin cell-adhesion fragments"/>
    <property type="match status" value="1"/>
</dbReference>
<dbReference type="AlphaFoldDB" id="A0A068QRC8"/>
<dbReference type="Gene3D" id="2.60.40.10">
    <property type="entry name" value="Immunoglobulins"/>
    <property type="match status" value="1"/>
</dbReference>
<evidence type="ECO:0000313" key="6">
    <source>
        <dbReference type="Proteomes" id="UP000324170"/>
    </source>
</evidence>
<keyword evidence="6" id="KW-1185">Reference proteome</keyword>
<name>A0A068QRC8_9GAMM</name>
<dbReference type="KEGG" id="xdo:XDD1_1625"/>
<dbReference type="EMBL" id="FO704550">
    <property type="protein sequence ID" value="CDG17324.1"/>
    <property type="molecule type" value="Genomic_DNA"/>
</dbReference>
<proteinExistence type="inferred from homology"/>
<organism evidence="3 5">
    <name type="scientific">Xenorhabdus doucetiae</name>
    <dbReference type="NCBI Taxonomy" id="351671"/>
    <lineage>
        <taxon>Bacteria</taxon>
        <taxon>Pseudomonadati</taxon>
        <taxon>Pseudomonadota</taxon>
        <taxon>Gammaproteobacteria</taxon>
        <taxon>Enterobacterales</taxon>
        <taxon>Morganellaceae</taxon>
        <taxon>Xenorhabdus</taxon>
    </lineage>
</organism>
<sequence length="228" mass="25287">MFIKRIICRGDYMSIKTNDLIAPYLPQSYQGVIDESELDQDELFVKIQRYEKVRVGYQIIVHLNPYLSSAPFLIADENIEDPTYQISIPFSTIPIGSYDVFYTVTDLVGNITQSESTHVTIKKSDSPPLPMINDLEVKFLTNGMPADNRTPNVVLITALDGENKPVPGALINFVTNDPHARVIPSSGVADQKGQVVFCVTSDTDGLVPILVSSIGMRDKVQVYFSAKN</sequence>
<dbReference type="Pfam" id="PF02369">
    <property type="entry name" value="Big_1"/>
    <property type="match status" value="1"/>
</dbReference>
<evidence type="ECO:0000313" key="5">
    <source>
        <dbReference type="Proteomes" id="UP000032721"/>
    </source>
</evidence>
<feature type="domain" description="Big-1" evidence="2">
    <location>
        <begin position="137"/>
        <end position="224"/>
    </location>
</feature>
<dbReference type="InterPro" id="IPR008964">
    <property type="entry name" value="Invasin/intimin_cell_adhesion"/>
</dbReference>
<protein>
    <recommendedName>
        <fullName evidence="2">Big-1 domain-containing protein</fullName>
    </recommendedName>
</protein>
<dbReference type="STRING" id="351671.XDD1_1625"/>
<evidence type="ECO:0000259" key="2">
    <source>
        <dbReference type="Pfam" id="PF02369"/>
    </source>
</evidence>
<dbReference type="InterPro" id="IPR003344">
    <property type="entry name" value="Big_1_dom"/>
</dbReference>
<dbReference type="EMBL" id="VNHN01000001">
    <property type="protein sequence ID" value="TYP17223.1"/>
    <property type="molecule type" value="Genomic_DNA"/>
</dbReference>
<dbReference type="InterPro" id="IPR013783">
    <property type="entry name" value="Ig-like_fold"/>
</dbReference>
<evidence type="ECO:0000313" key="3">
    <source>
        <dbReference type="EMBL" id="CDG17324.1"/>
    </source>
</evidence>
<evidence type="ECO:0000256" key="1">
    <source>
        <dbReference type="ARBA" id="ARBA00010116"/>
    </source>
</evidence>
<evidence type="ECO:0000313" key="4">
    <source>
        <dbReference type="EMBL" id="TYP17223.1"/>
    </source>
</evidence>
<dbReference type="Proteomes" id="UP000324170">
    <property type="component" value="Unassembled WGS sequence"/>
</dbReference>
<accession>A0A068QRC8</accession>
<dbReference type="HOGENOM" id="CLU_1214392_0_0_6"/>
<dbReference type="Proteomes" id="UP000032721">
    <property type="component" value="Chromosome"/>
</dbReference>
<reference evidence="4 6" key="2">
    <citation type="submission" date="2019-07" db="EMBL/GenBank/DDBJ databases">
        <title>Genomic Encyclopedia of Type Strains, Phase I: the one thousand microbial genomes (KMG-I) project.</title>
        <authorList>
            <person name="Kyrpides N."/>
        </authorList>
    </citation>
    <scope>NUCLEOTIDE SEQUENCE [LARGE SCALE GENOMIC DNA]</scope>
    <source>
        <strain evidence="4 6">DSM 17909</strain>
    </source>
</reference>
<comment type="similarity">
    <text evidence="1">Belongs to the intimin/invasin family.</text>
</comment>